<reference evidence="2 3" key="1">
    <citation type="submission" date="2017-05" db="EMBL/GenBank/DDBJ databases">
        <title>Vagococcus spp. assemblies.</title>
        <authorList>
            <person name="Gulvik C.A."/>
        </authorList>
    </citation>
    <scope>NUCLEOTIDE SEQUENCE [LARGE SCALE GENOMIC DNA]</scope>
    <source>
        <strain evidence="2 3">NCFB 2497</strain>
    </source>
</reference>
<keyword evidence="2" id="KW-0808">Transferase</keyword>
<dbReference type="OrthoDB" id="9795247at2"/>
<comment type="caution">
    <text evidence="2">The sequence shown here is derived from an EMBL/GenBank/DDBJ whole genome shotgun (WGS) entry which is preliminary data.</text>
</comment>
<evidence type="ECO:0000313" key="2">
    <source>
        <dbReference type="EMBL" id="RSU00917.1"/>
    </source>
</evidence>
<name>A0A369AW22_9ENTE</name>
<evidence type="ECO:0000256" key="1">
    <source>
        <dbReference type="ARBA" id="ARBA00006479"/>
    </source>
</evidence>
<dbReference type="Proteomes" id="UP000288197">
    <property type="component" value="Unassembled WGS sequence"/>
</dbReference>
<sequence length="310" mass="33979">MFLSIDIGGTTIKCGIVDRQGNILKKSAVKTEDNKEVFLASLLTIYHEVKKDYEIEGIGISAPGIIEKNGHMTTAGAIMSLYGENIKTFLEENTHLPVTIDNDANAAAIAEKWLGNATNMKNYICLVLGTGMGGGIVINNEVYSGANGMAGEIGWGIISGIPETGLIEDYSLNRKAAVVSGLCQNYNTEKRKTDTNHEDILDAKEIFNREKDGEELARTIVNQFYEDLGLGLINLISFFDPEAILIGGGISQNKEFQERLQTKVNELKKRHEALNRILPVIDTPIIMAKLKNDAGMLGATYQIKQKIDNN</sequence>
<dbReference type="GeneID" id="63146980"/>
<dbReference type="RefSeq" id="WP_114290090.1">
    <property type="nucleotide sequence ID" value="NZ_CP081470.1"/>
</dbReference>
<dbReference type="Gene3D" id="3.30.420.40">
    <property type="match status" value="2"/>
</dbReference>
<keyword evidence="2" id="KW-0418">Kinase</keyword>
<organism evidence="2 3">
    <name type="scientific">Vagococcus fluvialis</name>
    <dbReference type="NCBI Taxonomy" id="2738"/>
    <lineage>
        <taxon>Bacteria</taxon>
        <taxon>Bacillati</taxon>
        <taxon>Bacillota</taxon>
        <taxon>Bacilli</taxon>
        <taxon>Lactobacillales</taxon>
        <taxon>Enterococcaceae</taxon>
        <taxon>Vagococcus</taxon>
    </lineage>
</organism>
<dbReference type="PANTHER" id="PTHR18964:SF149">
    <property type="entry name" value="BIFUNCTIONAL UDP-N-ACETYLGLUCOSAMINE 2-EPIMERASE_N-ACETYLMANNOSAMINE KINASE"/>
    <property type="match status" value="1"/>
</dbReference>
<proteinExistence type="inferred from homology"/>
<gene>
    <name evidence="2" type="ORF">CBF32_09930</name>
</gene>
<dbReference type="InterPro" id="IPR000600">
    <property type="entry name" value="ROK"/>
</dbReference>
<dbReference type="SUPFAM" id="SSF53067">
    <property type="entry name" value="Actin-like ATPase domain"/>
    <property type="match status" value="1"/>
</dbReference>
<evidence type="ECO:0000313" key="3">
    <source>
        <dbReference type="Proteomes" id="UP000288197"/>
    </source>
</evidence>
<dbReference type="GO" id="GO:0016301">
    <property type="term" value="F:kinase activity"/>
    <property type="evidence" value="ECO:0007669"/>
    <property type="project" value="UniProtKB-KW"/>
</dbReference>
<protein>
    <submittedName>
        <fullName evidence="2">Sugar kinase</fullName>
    </submittedName>
</protein>
<keyword evidence="3" id="KW-1185">Reference proteome</keyword>
<dbReference type="InterPro" id="IPR043129">
    <property type="entry name" value="ATPase_NBD"/>
</dbReference>
<dbReference type="AlphaFoldDB" id="A0A369AW22"/>
<dbReference type="EMBL" id="NGJX01000010">
    <property type="protein sequence ID" value="RSU00917.1"/>
    <property type="molecule type" value="Genomic_DNA"/>
</dbReference>
<dbReference type="Pfam" id="PF00480">
    <property type="entry name" value="ROK"/>
    <property type="match status" value="1"/>
</dbReference>
<comment type="similarity">
    <text evidence="1">Belongs to the ROK (NagC/XylR) family.</text>
</comment>
<dbReference type="PANTHER" id="PTHR18964">
    <property type="entry name" value="ROK (REPRESSOR, ORF, KINASE) FAMILY"/>
    <property type="match status" value="1"/>
</dbReference>
<accession>A0A369AW22</accession>